<feature type="transmembrane region" description="Helical" evidence="1">
    <location>
        <begin position="184"/>
        <end position="201"/>
    </location>
</feature>
<dbReference type="RefSeq" id="WP_379188419.1">
    <property type="nucleotide sequence ID" value="NZ_JBHSOW010000042.1"/>
</dbReference>
<comment type="caution">
    <text evidence="2">The sequence shown here is derived from an EMBL/GenBank/DDBJ whole genome shotgun (WGS) entry which is preliminary data.</text>
</comment>
<feature type="transmembrane region" description="Helical" evidence="1">
    <location>
        <begin position="6"/>
        <end position="25"/>
    </location>
</feature>
<evidence type="ECO:0000313" key="3">
    <source>
        <dbReference type="Proteomes" id="UP001596047"/>
    </source>
</evidence>
<feature type="transmembrane region" description="Helical" evidence="1">
    <location>
        <begin position="62"/>
        <end position="80"/>
    </location>
</feature>
<feature type="transmembrane region" description="Helical" evidence="1">
    <location>
        <begin position="32"/>
        <end position="50"/>
    </location>
</feature>
<name>A0ABW0VYG0_9BACL</name>
<feature type="transmembrane region" description="Helical" evidence="1">
    <location>
        <begin position="92"/>
        <end position="111"/>
    </location>
</feature>
<reference evidence="3" key="1">
    <citation type="journal article" date="2019" name="Int. J. Syst. Evol. Microbiol.">
        <title>The Global Catalogue of Microorganisms (GCM) 10K type strain sequencing project: providing services to taxonomists for standard genome sequencing and annotation.</title>
        <authorList>
            <consortium name="The Broad Institute Genomics Platform"/>
            <consortium name="The Broad Institute Genome Sequencing Center for Infectious Disease"/>
            <person name="Wu L."/>
            <person name="Ma J."/>
        </authorList>
    </citation>
    <scope>NUCLEOTIDE SEQUENCE [LARGE SCALE GENOMIC DNA]</scope>
    <source>
        <strain evidence="3">CGMCC 1.3240</strain>
    </source>
</reference>
<organism evidence="2 3">
    <name type="scientific">Paenibacillus solisilvae</name>
    <dbReference type="NCBI Taxonomy" id="2486751"/>
    <lineage>
        <taxon>Bacteria</taxon>
        <taxon>Bacillati</taxon>
        <taxon>Bacillota</taxon>
        <taxon>Bacilli</taxon>
        <taxon>Bacillales</taxon>
        <taxon>Paenibacillaceae</taxon>
        <taxon>Paenibacillus</taxon>
    </lineage>
</organism>
<dbReference type="EMBL" id="JBHSOW010000042">
    <property type="protein sequence ID" value="MFC5649874.1"/>
    <property type="molecule type" value="Genomic_DNA"/>
</dbReference>
<evidence type="ECO:0000256" key="1">
    <source>
        <dbReference type="SAM" id="Phobius"/>
    </source>
</evidence>
<proteinExistence type="predicted"/>
<gene>
    <name evidence="2" type="ORF">ACFPYJ_12215</name>
</gene>
<keyword evidence="1" id="KW-0472">Membrane</keyword>
<sequence>MEFIPFMIFSMFDCLALIIVVLTIYRFRLRDCLWPALLVAGVMSLQSFFLREELSNLSDLVPFLNALILALLLTIFLEVPFHWSLIGSFVGYFLYILLQAGISELSFGFLSVQELHSDPVKGYMFQIIVSVIAFLICKFLFSRGIGLATNFKKRLKGEPIIVGIAIILATCLFGIMLIKHEVLLDLVLVSVAMVFFLVILIKKEVSK</sequence>
<feature type="transmembrane region" description="Helical" evidence="1">
    <location>
        <begin position="123"/>
        <end position="141"/>
    </location>
</feature>
<evidence type="ECO:0000313" key="2">
    <source>
        <dbReference type="EMBL" id="MFC5649874.1"/>
    </source>
</evidence>
<protein>
    <submittedName>
        <fullName evidence="2">Uncharacterized protein</fullName>
    </submittedName>
</protein>
<feature type="transmembrane region" description="Helical" evidence="1">
    <location>
        <begin position="161"/>
        <end position="178"/>
    </location>
</feature>
<accession>A0ABW0VYG0</accession>
<keyword evidence="3" id="KW-1185">Reference proteome</keyword>
<dbReference type="Proteomes" id="UP001596047">
    <property type="component" value="Unassembled WGS sequence"/>
</dbReference>
<keyword evidence="1" id="KW-0812">Transmembrane</keyword>
<keyword evidence="1" id="KW-1133">Transmembrane helix</keyword>